<dbReference type="OrthoDB" id="883701at2759"/>
<feature type="chain" id="PRO_5013701576" description="Pectinesterase inhibitor domain-containing protein" evidence="2">
    <location>
        <begin position="21"/>
        <end position="166"/>
    </location>
</feature>
<dbReference type="AlphaFoldDB" id="A0A2G9HUA6"/>
<dbReference type="CDD" id="cd15797">
    <property type="entry name" value="PMEI"/>
    <property type="match status" value="1"/>
</dbReference>
<dbReference type="InterPro" id="IPR035513">
    <property type="entry name" value="Invertase/methylesterase_inhib"/>
</dbReference>
<dbReference type="PANTHER" id="PTHR31080">
    <property type="entry name" value="PECTINESTERASE INHIBITOR-LIKE"/>
    <property type="match status" value="1"/>
</dbReference>
<dbReference type="Pfam" id="PF04043">
    <property type="entry name" value="PMEI"/>
    <property type="match status" value="1"/>
</dbReference>
<dbReference type="SMART" id="SM00856">
    <property type="entry name" value="PMEI"/>
    <property type="match status" value="1"/>
</dbReference>
<name>A0A2G9HUA6_9LAMI</name>
<dbReference type="InterPro" id="IPR034086">
    <property type="entry name" value="PMEI_plant"/>
</dbReference>
<dbReference type="Proteomes" id="UP000231279">
    <property type="component" value="Unassembled WGS sequence"/>
</dbReference>
<evidence type="ECO:0000256" key="2">
    <source>
        <dbReference type="SAM" id="SignalP"/>
    </source>
</evidence>
<dbReference type="PANTHER" id="PTHR31080:SF248">
    <property type="entry name" value="PECTINESTERASE INHIBITOR-LIKE"/>
    <property type="match status" value="1"/>
</dbReference>
<evidence type="ECO:0000259" key="3">
    <source>
        <dbReference type="SMART" id="SM00856"/>
    </source>
</evidence>
<evidence type="ECO:0000313" key="5">
    <source>
        <dbReference type="Proteomes" id="UP000231279"/>
    </source>
</evidence>
<comment type="caution">
    <text evidence="4">The sequence shown here is derived from an EMBL/GenBank/DDBJ whole genome shotgun (WGS) entry which is preliminary data.</text>
</comment>
<evidence type="ECO:0000313" key="4">
    <source>
        <dbReference type="EMBL" id="PIN21097.1"/>
    </source>
</evidence>
<dbReference type="Gene3D" id="1.20.140.40">
    <property type="entry name" value="Invertase/pectin methylesterase inhibitor family protein"/>
    <property type="match status" value="1"/>
</dbReference>
<feature type="signal peptide" evidence="2">
    <location>
        <begin position="1"/>
        <end position="20"/>
    </location>
</feature>
<keyword evidence="1 2" id="KW-0732">Signal</keyword>
<organism evidence="4 5">
    <name type="scientific">Handroanthus impetiginosus</name>
    <dbReference type="NCBI Taxonomy" id="429701"/>
    <lineage>
        <taxon>Eukaryota</taxon>
        <taxon>Viridiplantae</taxon>
        <taxon>Streptophyta</taxon>
        <taxon>Embryophyta</taxon>
        <taxon>Tracheophyta</taxon>
        <taxon>Spermatophyta</taxon>
        <taxon>Magnoliopsida</taxon>
        <taxon>eudicotyledons</taxon>
        <taxon>Gunneridae</taxon>
        <taxon>Pentapetalae</taxon>
        <taxon>asterids</taxon>
        <taxon>lamiids</taxon>
        <taxon>Lamiales</taxon>
        <taxon>Bignoniaceae</taxon>
        <taxon>Crescentiina</taxon>
        <taxon>Tabebuia alliance</taxon>
        <taxon>Handroanthus</taxon>
    </lineage>
</organism>
<reference evidence="5" key="1">
    <citation type="journal article" date="2018" name="Gigascience">
        <title>Genome assembly of the Pink Ipe (Handroanthus impetiginosus, Bignoniaceae), a highly valued, ecologically keystone Neotropical timber forest tree.</title>
        <authorList>
            <person name="Silva-Junior O.B."/>
            <person name="Grattapaglia D."/>
            <person name="Novaes E."/>
            <person name="Collevatti R.G."/>
        </authorList>
    </citation>
    <scope>NUCLEOTIDE SEQUENCE [LARGE SCALE GENOMIC DNA]</scope>
    <source>
        <strain evidence="5">cv. UFG-1</strain>
    </source>
</reference>
<accession>A0A2G9HUA6</accession>
<gene>
    <name evidence="4" type="ORF">CDL12_06198</name>
</gene>
<keyword evidence="5" id="KW-1185">Reference proteome</keyword>
<sequence length="166" mass="17876">MTPLFLLVSILLSFSCKCQGDLIGDVCPNTRNPSLCNQTLRADIRSPTASIRGLGEIILENAQASTQATLDVAKAINNKKDNIVGEADICIKTCNDAIHNLNGCLPLPKARDRESVSALKAKVTTALTDVSTCDEEFGAREPPQLKKASSKAKDFISMLLVFADRL</sequence>
<dbReference type="InterPro" id="IPR006501">
    <property type="entry name" value="Pectinesterase_inhib_dom"/>
</dbReference>
<protein>
    <recommendedName>
        <fullName evidence="3">Pectinesterase inhibitor domain-containing protein</fullName>
    </recommendedName>
</protein>
<dbReference type="NCBIfam" id="TIGR01614">
    <property type="entry name" value="PME_inhib"/>
    <property type="match status" value="1"/>
</dbReference>
<feature type="domain" description="Pectinesterase inhibitor" evidence="3">
    <location>
        <begin position="18"/>
        <end position="162"/>
    </location>
</feature>
<evidence type="ECO:0000256" key="1">
    <source>
        <dbReference type="ARBA" id="ARBA00022729"/>
    </source>
</evidence>
<proteinExistence type="predicted"/>
<dbReference type="SUPFAM" id="SSF101148">
    <property type="entry name" value="Plant invertase/pectin methylesterase inhibitor"/>
    <property type="match status" value="1"/>
</dbReference>
<dbReference type="GO" id="GO:0046910">
    <property type="term" value="F:pectinesterase inhibitor activity"/>
    <property type="evidence" value="ECO:0007669"/>
    <property type="project" value="InterPro"/>
</dbReference>
<dbReference type="InterPro" id="IPR051955">
    <property type="entry name" value="PME_Inhibitor"/>
</dbReference>
<dbReference type="EMBL" id="NKXS01001002">
    <property type="protein sequence ID" value="PIN21097.1"/>
    <property type="molecule type" value="Genomic_DNA"/>
</dbReference>